<name>A0A834WIB7_9FABA</name>
<dbReference type="OrthoDB" id="1928482at2759"/>
<dbReference type="EMBL" id="JAAIUW010000007">
    <property type="protein sequence ID" value="KAF7824465.1"/>
    <property type="molecule type" value="Genomic_DNA"/>
</dbReference>
<feature type="region of interest" description="Disordered" evidence="1">
    <location>
        <begin position="1"/>
        <end position="63"/>
    </location>
</feature>
<accession>A0A834WIB7</accession>
<evidence type="ECO:0000313" key="2">
    <source>
        <dbReference type="EMBL" id="KAF7824465.1"/>
    </source>
</evidence>
<dbReference type="Proteomes" id="UP000634136">
    <property type="component" value="Unassembled WGS sequence"/>
</dbReference>
<organism evidence="2 3">
    <name type="scientific">Senna tora</name>
    <dbReference type="NCBI Taxonomy" id="362788"/>
    <lineage>
        <taxon>Eukaryota</taxon>
        <taxon>Viridiplantae</taxon>
        <taxon>Streptophyta</taxon>
        <taxon>Embryophyta</taxon>
        <taxon>Tracheophyta</taxon>
        <taxon>Spermatophyta</taxon>
        <taxon>Magnoliopsida</taxon>
        <taxon>eudicotyledons</taxon>
        <taxon>Gunneridae</taxon>
        <taxon>Pentapetalae</taxon>
        <taxon>rosids</taxon>
        <taxon>fabids</taxon>
        <taxon>Fabales</taxon>
        <taxon>Fabaceae</taxon>
        <taxon>Caesalpinioideae</taxon>
        <taxon>Cassia clade</taxon>
        <taxon>Senna</taxon>
    </lineage>
</organism>
<sequence length="150" mass="17543">MSSESPASKHRYDITKSRRTRKQLGRSEQGDHHHQAKKKENTNGNINAVSLEDLLDNDDDEMNDQHKSLKQLINGDQHHHHHLQYDNNKGRNSLGQHFNEEERNNNQHESVQQGLKFKKLVRRYAKLLGQHLIKPKPHDSPNKPLFKLSK</sequence>
<gene>
    <name evidence="2" type="ORF">G2W53_022609</name>
</gene>
<feature type="compositionally biased region" description="Polar residues" evidence="1">
    <location>
        <begin position="85"/>
        <end position="96"/>
    </location>
</feature>
<evidence type="ECO:0000313" key="3">
    <source>
        <dbReference type="Proteomes" id="UP000634136"/>
    </source>
</evidence>
<feature type="region of interest" description="Disordered" evidence="1">
    <location>
        <begin position="75"/>
        <end position="113"/>
    </location>
</feature>
<feature type="compositionally biased region" description="Basic and acidic residues" evidence="1">
    <location>
        <begin position="28"/>
        <end position="41"/>
    </location>
</feature>
<protein>
    <submittedName>
        <fullName evidence="2">RING finger protein 113-like protein</fullName>
    </submittedName>
</protein>
<evidence type="ECO:0000256" key="1">
    <source>
        <dbReference type="SAM" id="MobiDB-lite"/>
    </source>
</evidence>
<feature type="compositionally biased region" description="Acidic residues" evidence="1">
    <location>
        <begin position="53"/>
        <end position="62"/>
    </location>
</feature>
<comment type="caution">
    <text evidence="2">The sequence shown here is derived from an EMBL/GenBank/DDBJ whole genome shotgun (WGS) entry which is preliminary data.</text>
</comment>
<dbReference type="AlphaFoldDB" id="A0A834WIB7"/>
<proteinExistence type="predicted"/>
<reference evidence="2" key="1">
    <citation type="submission" date="2020-09" db="EMBL/GenBank/DDBJ databases">
        <title>Genome-Enabled Discovery of Anthraquinone Biosynthesis in Senna tora.</title>
        <authorList>
            <person name="Kang S.-H."/>
            <person name="Pandey R.P."/>
            <person name="Lee C.-M."/>
            <person name="Sim J.-S."/>
            <person name="Jeong J.-T."/>
            <person name="Choi B.-S."/>
            <person name="Jung M."/>
            <person name="Ginzburg D."/>
            <person name="Zhao K."/>
            <person name="Won S.Y."/>
            <person name="Oh T.-J."/>
            <person name="Yu Y."/>
            <person name="Kim N.-H."/>
            <person name="Lee O.R."/>
            <person name="Lee T.-H."/>
            <person name="Bashyal P."/>
            <person name="Kim T.-S."/>
            <person name="Lee W.-H."/>
            <person name="Kawkins C."/>
            <person name="Kim C.-K."/>
            <person name="Kim J.S."/>
            <person name="Ahn B.O."/>
            <person name="Rhee S.Y."/>
            <person name="Sohng J.K."/>
        </authorList>
    </citation>
    <scope>NUCLEOTIDE SEQUENCE</scope>
    <source>
        <tissue evidence="2">Leaf</tissue>
    </source>
</reference>
<keyword evidence="3" id="KW-1185">Reference proteome</keyword>